<dbReference type="GO" id="GO:0000981">
    <property type="term" value="F:DNA-binding transcription factor activity, RNA polymerase II-specific"/>
    <property type="evidence" value="ECO:0007669"/>
    <property type="project" value="InterPro"/>
</dbReference>
<evidence type="ECO:0000256" key="5">
    <source>
        <dbReference type="ARBA" id="ARBA00023125"/>
    </source>
</evidence>
<dbReference type="PROSITE" id="PS00027">
    <property type="entry name" value="HOMEOBOX_1"/>
    <property type="match status" value="1"/>
</dbReference>
<dbReference type="AlphaFoldDB" id="A0A6A2XPE0"/>
<evidence type="ECO:0000259" key="13">
    <source>
        <dbReference type="PROSITE" id="PS50848"/>
    </source>
</evidence>
<dbReference type="InterPro" id="IPR042160">
    <property type="entry name" value="HD-Zip_IV"/>
</dbReference>
<comment type="similarity">
    <text evidence="2">Belongs to the HD-ZIP homeobox family. Class IV subfamily.</text>
</comment>
<dbReference type="SUPFAM" id="SSF55961">
    <property type="entry name" value="Bet v1-like"/>
    <property type="match status" value="2"/>
</dbReference>
<evidence type="ECO:0000256" key="11">
    <source>
        <dbReference type="SAM" id="MobiDB-lite"/>
    </source>
</evidence>
<evidence type="ECO:0000256" key="9">
    <source>
        <dbReference type="PROSITE-ProRule" id="PRU00108"/>
    </source>
</evidence>
<dbReference type="PROSITE" id="PS50071">
    <property type="entry name" value="HOMEOBOX_2"/>
    <property type="match status" value="1"/>
</dbReference>
<evidence type="ECO:0000313" key="15">
    <source>
        <dbReference type="Proteomes" id="UP000436088"/>
    </source>
</evidence>
<name>A0A6A2XPE0_HIBSY</name>
<keyword evidence="5 9" id="KW-0238">DNA-binding</keyword>
<dbReference type="FunFam" id="1.10.10.60:FF:000229">
    <property type="entry name" value="Homeobox-leucine zipper protein HDG1"/>
    <property type="match status" value="1"/>
</dbReference>
<evidence type="ECO:0000256" key="1">
    <source>
        <dbReference type="ARBA" id="ARBA00004123"/>
    </source>
</evidence>
<dbReference type="CDD" id="cd08875">
    <property type="entry name" value="START_ArGLABRA2_like"/>
    <property type="match status" value="1"/>
</dbReference>
<evidence type="ECO:0000256" key="10">
    <source>
        <dbReference type="RuleBase" id="RU000682"/>
    </source>
</evidence>
<keyword evidence="8 9" id="KW-0539">Nucleus</keyword>
<feature type="domain" description="Homeobox" evidence="12">
    <location>
        <begin position="43"/>
        <end position="103"/>
    </location>
</feature>
<evidence type="ECO:0000256" key="3">
    <source>
        <dbReference type="ARBA" id="ARBA00023015"/>
    </source>
</evidence>
<dbReference type="Pfam" id="PF01852">
    <property type="entry name" value="START"/>
    <property type="match status" value="1"/>
</dbReference>
<proteinExistence type="inferred from homology"/>
<evidence type="ECO:0000256" key="2">
    <source>
        <dbReference type="ARBA" id="ARBA00006789"/>
    </source>
</evidence>
<dbReference type="InterPro" id="IPR057993">
    <property type="entry name" value="HD-Zip_IV_C"/>
</dbReference>
<comment type="caution">
    <text evidence="14">The sequence shown here is derived from an EMBL/GenBank/DDBJ whole genome shotgun (WGS) entry which is preliminary data.</text>
</comment>
<evidence type="ECO:0000256" key="8">
    <source>
        <dbReference type="ARBA" id="ARBA00023242"/>
    </source>
</evidence>
<evidence type="ECO:0000313" key="14">
    <source>
        <dbReference type="EMBL" id="KAE8678301.1"/>
    </source>
</evidence>
<dbReference type="CDD" id="cd00086">
    <property type="entry name" value="homeodomain"/>
    <property type="match status" value="1"/>
</dbReference>
<evidence type="ECO:0000256" key="7">
    <source>
        <dbReference type="ARBA" id="ARBA00023163"/>
    </source>
</evidence>
<dbReference type="InterPro" id="IPR009057">
    <property type="entry name" value="Homeodomain-like_sf"/>
</dbReference>
<evidence type="ECO:0000256" key="6">
    <source>
        <dbReference type="ARBA" id="ARBA00023155"/>
    </source>
</evidence>
<dbReference type="PANTHER" id="PTHR45654">
    <property type="entry name" value="HOMEOBOX-LEUCINE ZIPPER PROTEIN MERISTEM L1"/>
    <property type="match status" value="1"/>
</dbReference>
<sequence length="554" mass="60765">MDRHSGIGVAEKFDPGLFGTMNGDGYESSDSFEVPPPDNGGPSAKKKKFRRHTPHQIQELESFFKDCPHPDEKQTRELSKRLGLEKKQIKFWFQNRRTQMKALSSPICNKCSGPAVPLSSSPNPNALAAMVELVKIAQMGHPLWIKGLHDGPETLNIAEYERIFPSCIGIKPSGYTVEATRETAFVPLRGLALIETLMDANRWANMFPCLIAGAATVDVLSSRTGGTRDNALQVMDAEFQVLSPVVPVCRVRFLRFCKQLSDGVWAVVDVPIDPSNAANPQMFANFIQDIDNKYTKVTWVEHLEYDESTVHRLLHPLHGSGFGFGAQRRISTLQRQCHRFALLLSPTINGEGNAGITAAGRKNVLKLARRMTYNFLACIFTLSERKGVDVGYVCNAGEDVRVMVRKDAKYPGESLVLSSATSVWMPITQQRLFDYLADVGMRCHWELLSKEGSMPAMISVAKGPGQGDRVTLFSSGLSTNGMITLQETWSDASGAMIACALFDGPSASVAMNGGDTSHLVVLPTGFTILPGDYHGGERQSNSNGSGCLLTYNWV</sequence>
<organism evidence="14 15">
    <name type="scientific">Hibiscus syriacus</name>
    <name type="common">Rose of Sharon</name>
    <dbReference type="NCBI Taxonomy" id="106335"/>
    <lineage>
        <taxon>Eukaryota</taxon>
        <taxon>Viridiplantae</taxon>
        <taxon>Streptophyta</taxon>
        <taxon>Embryophyta</taxon>
        <taxon>Tracheophyta</taxon>
        <taxon>Spermatophyta</taxon>
        <taxon>Magnoliopsida</taxon>
        <taxon>eudicotyledons</taxon>
        <taxon>Gunneridae</taxon>
        <taxon>Pentapetalae</taxon>
        <taxon>rosids</taxon>
        <taxon>malvids</taxon>
        <taxon>Malvales</taxon>
        <taxon>Malvaceae</taxon>
        <taxon>Malvoideae</taxon>
        <taxon>Hibiscus</taxon>
    </lineage>
</organism>
<reference evidence="14" key="1">
    <citation type="submission" date="2019-09" db="EMBL/GenBank/DDBJ databases">
        <title>Draft genome information of white flower Hibiscus syriacus.</title>
        <authorList>
            <person name="Kim Y.-M."/>
        </authorList>
    </citation>
    <scope>NUCLEOTIDE SEQUENCE [LARGE SCALE GENOMIC DNA]</scope>
    <source>
        <strain evidence="14">YM2019G1</strain>
    </source>
</reference>
<dbReference type="PROSITE" id="PS50848">
    <property type="entry name" value="START"/>
    <property type="match status" value="1"/>
</dbReference>
<gene>
    <name evidence="14" type="ORF">F3Y22_tig00111427pilonHSYRG00377</name>
</gene>
<dbReference type="SMART" id="SM00234">
    <property type="entry name" value="START"/>
    <property type="match status" value="1"/>
</dbReference>
<dbReference type="Pfam" id="PF00046">
    <property type="entry name" value="Homeodomain"/>
    <property type="match status" value="1"/>
</dbReference>
<dbReference type="InterPro" id="IPR001356">
    <property type="entry name" value="HD"/>
</dbReference>
<evidence type="ECO:0000256" key="4">
    <source>
        <dbReference type="ARBA" id="ARBA00023054"/>
    </source>
</evidence>
<feature type="domain" description="START" evidence="13">
    <location>
        <begin position="126"/>
        <end position="342"/>
    </location>
</feature>
<dbReference type="EMBL" id="VEPZ02001337">
    <property type="protein sequence ID" value="KAE8678301.1"/>
    <property type="molecule type" value="Genomic_DNA"/>
</dbReference>
<comment type="subcellular location">
    <subcellularLocation>
        <location evidence="1 9 10">Nucleus</location>
    </subcellularLocation>
</comment>
<dbReference type="SUPFAM" id="SSF46689">
    <property type="entry name" value="Homeodomain-like"/>
    <property type="match status" value="1"/>
</dbReference>
<feature type="region of interest" description="Disordered" evidence="11">
    <location>
        <begin position="1"/>
        <end position="52"/>
    </location>
</feature>
<keyword evidence="15" id="KW-1185">Reference proteome</keyword>
<dbReference type="InterPro" id="IPR002913">
    <property type="entry name" value="START_lipid-bd_dom"/>
</dbReference>
<feature type="DNA-binding region" description="Homeobox" evidence="9">
    <location>
        <begin position="45"/>
        <end position="104"/>
    </location>
</feature>
<keyword evidence="7" id="KW-0804">Transcription</keyword>
<dbReference type="Proteomes" id="UP000436088">
    <property type="component" value="Unassembled WGS sequence"/>
</dbReference>
<dbReference type="GO" id="GO:0008289">
    <property type="term" value="F:lipid binding"/>
    <property type="evidence" value="ECO:0007669"/>
    <property type="project" value="InterPro"/>
</dbReference>
<dbReference type="GO" id="GO:0005634">
    <property type="term" value="C:nucleus"/>
    <property type="evidence" value="ECO:0007669"/>
    <property type="project" value="UniProtKB-SubCell"/>
</dbReference>
<keyword evidence="6 9" id="KW-0371">Homeobox</keyword>
<dbReference type="Gene3D" id="1.10.10.60">
    <property type="entry name" value="Homeodomain-like"/>
    <property type="match status" value="1"/>
</dbReference>
<dbReference type="GO" id="GO:0003677">
    <property type="term" value="F:DNA binding"/>
    <property type="evidence" value="ECO:0007669"/>
    <property type="project" value="UniProtKB-UniRule"/>
</dbReference>
<dbReference type="Pfam" id="PF25797">
    <property type="entry name" value="PDF2_C"/>
    <property type="match status" value="1"/>
</dbReference>
<accession>A0A6A2XPE0</accession>
<keyword evidence="3" id="KW-0805">Transcription regulation</keyword>
<evidence type="ECO:0000259" key="12">
    <source>
        <dbReference type="PROSITE" id="PS50071"/>
    </source>
</evidence>
<dbReference type="SMART" id="SM00389">
    <property type="entry name" value="HOX"/>
    <property type="match status" value="1"/>
</dbReference>
<keyword evidence="4" id="KW-0175">Coiled coil</keyword>
<dbReference type="InterPro" id="IPR017970">
    <property type="entry name" value="Homeobox_CS"/>
</dbReference>
<protein>
    <submittedName>
        <fullName evidence="14">Homeobox-leucine zipper family protein</fullName>
    </submittedName>
</protein>
<dbReference type="PANTHER" id="PTHR45654:SF107">
    <property type="entry name" value="HOMEOBOX-LEUCINE ZIPPER PROTEIN ANTHOCYANINLESS 2-LIKE ISOFORM X1"/>
    <property type="match status" value="1"/>
</dbReference>